<proteinExistence type="predicted"/>
<reference evidence="1" key="1">
    <citation type="submission" date="2018-02" db="EMBL/GenBank/DDBJ databases">
        <title>The genomes of Aspergillus section Nigri reveals drivers in fungal speciation.</title>
        <authorList>
            <consortium name="DOE Joint Genome Institute"/>
            <person name="Vesth T.C."/>
            <person name="Nybo J."/>
            <person name="Theobald S."/>
            <person name="Brandl J."/>
            <person name="Frisvad J.C."/>
            <person name="Nielsen K.F."/>
            <person name="Lyhne E.K."/>
            <person name="Kogle M.E."/>
            <person name="Kuo A."/>
            <person name="Riley R."/>
            <person name="Clum A."/>
            <person name="Nolan M."/>
            <person name="Lipzen A."/>
            <person name="Salamov A."/>
            <person name="Henrissat B."/>
            <person name="Wiebenga A."/>
            <person name="De vries R.P."/>
            <person name="Grigoriev I.V."/>
            <person name="Mortensen U.H."/>
            <person name="Andersen M.R."/>
            <person name="Baker S.E."/>
        </authorList>
    </citation>
    <scope>NUCLEOTIDE SEQUENCE</scope>
    <source>
        <strain evidence="1">CBS 115574</strain>
    </source>
</reference>
<evidence type="ECO:0000313" key="2">
    <source>
        <dbReference type="Proteomes" id="UP000249748"/>
    </source>
</evidence>
<protein>
    <submittedName>
        <fullName evidence="1">Uncharacterized protein</fullName>
    </submittedName>
</protein>
<dbReference type="Proteomes" id="UP000249748">
    <property type="component" value="Unassembled WGS sequence"/>
</dbReference>
<accession>A0ACD1I4T8</accession>
<gene>
    <name evidence="1" type="ORF">BO79DRAFT_51149</name>
</gene>
<dbReference type="EMBL" id="KZ824571">
    <property type="protein sequence ID" value="RAK84773.1"/>
    <property type="molecule type" value="Genomic_DNA"/>
</dbReference>
<sequence>MKNAAVAIGFPVGVIPALQTRDPSQKSGFHGGFGSIDRPAADTCLYHLYSAICNPPLSLPPYIPSLSAAKQTTPDGLTVPPLTLSCDPLNPYTAFEMGLLPAHGTGGDANGEDE</sequence>
<evidence type="ECO:0000313" key="1">
    <source>
        <dbReference type="EMBL" id="RAK84773.1"/>
    </source>
</evidence>
<keyword evidence="2" id="KW-1185">Reference proteome</keyword>
<name>A0ACD1I4T8_9EURO</name>
<organism evidence="1 2">
    <name type="scientific">Aspergillus costaricaensis CBS 115574</name>
    <dbReference type="NCBI Taxonomy" id="1448317"/>
    <lineage>
        <taxon>Eukaryota</taxon>
        <taxon>Fungi</taxon>
        <taxon>Dikarya</taxon>
        <taxon>Ascomycota</taxon>
        <taxon>Pezizomycotina</taxon>
        <taxon>Eurotiomycetes</taxon>
        <taxon>Eurotiomycetidae</taxon>
        <taxon>Eurotiales</taxon>
        <taxon>Aspergillaceae</taxon>
        <taxon>Aspergillus</taxon>
        <taxon>Aspergillus subgen. Circumdati</taxon>
    </lineage>
</organism>